<sequence length="127" mass="14176">MLFHHLFEIETDLFKGTAPRPDALNDLIGGDELAAWLHERLSANEIACGSVHAEDHGWDFEIHSEDRRYRIVCSCEYEEEGRPAREHFIQVAQVKGAAVVPDPVLAAVRGVLMAATDIEVTGDQPKR</sequence>
<evidence type="ECO:0000313" key="2">
    <source>
        <dbReference type="EMBL" id="MUP10903.1"/>
    </source>
</evidence>
<reference evidence="3 4" key="1">
    <citation type="submission" date="2019-11" db="EMBL/GenBank/DDBJ databases">
        <title>Whole-genome sequencing of Allorhizobium vitis.</title>
        <authorList>
            <person name="Gan H.M."/>
            <person name="Savka M.A."/>
        </authorList>
    </citation>
    <scope>NUCLEOTIDE SEQUENCE [LARGE SCALE GENOMIC DNA]</scope>
    <source>
        <strain evidence="2 4">RF2/1</strain>
        <strain evidence="1 3">T1/7</strain>
    </source>
</reference>
<dbReference type="Proteomes" id="UP000179536">
    <property type="component" value="Unassembled WGS sequence"/>
</dbReference>
<name>A0ABD6H8K7_AGRVI</name>
<accession>A0ABD6H8K7</accession>
<gene>
    <name evidence="2" type="ORF">BBK91_013590</name>
    <name evidence="1" type="ORF">BBL17_010345</name>
</gene>
<keyword evidence="3" id="KW-1185">Reference proteome</keyword>
<evidence type="ECO:0000313" key="3">
    <source>
        <dbReference type="Proteomes" id="UP000179454"/>
    </source>
</evidence>
<evidence type="ECO:0000313" key="1">
    <source>
        <dbReference type="EMBL" id="MUO42182.1"/>
    </source>
</evidence>
<dbReference type="EMBL" id="MBFE02000006">
    <property type="protein sequence ID" value="MUO42182.1"/>
    <property type="molecule type" value="Genomic_DNA"/>
</dbReference>
<evidence type="ECO:0000313" key="4">
    <source>
        <dbReference type="Proteomes" id="UP000179536"/>
    </source>
</evidence>
<dbReference type="EMBL" id="MBFA02000007">
    <property type="protein sequence ID" value="MUP10903.1"/>
    <property type="molecule type" value="Genomic_DNA"/>
</dbReference>
<dbReference type="RefSeq" id="WP_139192552.1">
    <property type="nucleotide sequence ID" value="NZ_MBFA02000007.1"/>
</dbReference>
<proteinExistence type="predicted"/>
<dbReference type="AlphaFoldDB" id="A0ABD6H8K7"/>
<dbReference type="Proteomes" id="UP000179454">
    <property type="component" value="Unassembled WGS sequence"/>
</dbReference>
<comment type="caution">
    <text evidence="2">The sequence shown here is derived from an EMBL/GenBank/DDBJ whole genome shotgun (WGS) entry which is preliminary data.</text>
</comment>
<protein>
    <submittedName>
        <fullName evidence="2">Uncharacterized protein</fullName>
    </submittedName>
</protein>
<organism evidence="2 4">
    <name type="scientific">Agrobacterium vitis</name>
    <name type="common">Rhizobium vitis</name>
    <dbReference type="NCBI Taxonomy" id="373"/>
    <lineage>
        <taxon>Bacteria</taxon>
        <taxon>Pseudomonadati</taxon>
        <taxon>Pseudomonadota</taxon>
        <taxon>Alphaproteobacteria</taxon>
        <taxon>Hyphomicrobiales</taxon>
        <taxon>Rhizobiaceae</taxon>
        <taxon>Rhizobium/Agrobacterium group</taxon>
        <taxon>Agrobacterium</taxon>
    </lineage>
</organism>